<dbReference type="Gene3D" id="2.60.120.1440">
    <property type="match status" value="1"/>
</dbReference>
<dbReference type="PANTHER" id="PTHR30273:SF2">
    <property type="entry name" value="PROTEIN FECR"/>
    <property type="match status" value="1"/>
</dbReference>
<feature type="domain" description="FecR protein" evidence="2">
    <location>
        <begin position="95"/>
        <end position="189"/>
    </location>
</feature>
<keyword evidence="1" id="KW-1133">Transmembrane helix</keyword>
<keyword evidence="5" id="KW-1185">Reference proteome</keyword>
<evidence type="ECO:0000256" key="1">
    <source>
        <dbReference type="SAM" id="Phobius"/>
    </source>
</evidence>
<dbReference type="Pfam" id="PF16344">
    <property type="entry name" value="FecR_C"/>
    <property type="match status" value="1"/>
</dbReference>
<reference evidence="4" key="1">
    <citation type="submission" date="2022-10" db="EMBL/GenBank/DDBJ databases">
        <title>Chitinophaga sp. nov., isolated from soil.</title>
        <authorList>
            <person name="Jeon C.O."/>
        </authorList>
    </citation>
    <scope>NUCLEOTIDE SEQUENCE</scope>
    <source>
        <strain evidence="4">R8</strain>
    </source>
</reference>
<dbReference type="InterPro" id="IPR006860">
    <property type="entry name" value="FecR"/>
</dbReference>
<dbReference type="InterPro" id="IPR032508">
    <property type="entry name" value="FecR_C"/>
</dbReference>
<protein>
    <submittedName>
        <fullName evidence="4">FecR domain-containing protein</fullName>
    </submittedName>
</protein>
<dbReference type="PIRSF" id="PIRSF018266">
    <property type="entry name" value="FecR"/>
    <property type="match status" value="1"/>
</dbReference>
<keyword evidence="1" id="KW-0812">Transmembrane</keyword>
<evidence type="ECO:0000313" key="4">
    <source>
        <dbReference type="EMBL" id="UYQ94173.1"/>
    </source>
</evidence>
<keyword evidence="1" id="KW-0472">Membrane</keyword>
<feature type="domain" description="Protein FecR C-terminal" evidence="3">
    <location>
        <begin position="231"/>
        <end position="300"/>
    </location>
</feature>
<name>A0ABY6J3D2_9BACT</name>
<evidence type="ECO:0000259" key="2">
    <source>
        <dbReference type="Pfam" id="PF04773"/>
    </source>
</evidence>
<dbReference type="InterPro" id="IPR012373">
    <property type="entry name" value="Ferrdict_sens_TM"/>
</dbReference>
<dbReference type="Pfam" id="PF04773">
    <property type="entry name" value="FecR"/>
    <property type="match status" value="1"/>
</dbReference>
<sequence>MKGTNDDSTARGVSEAIDQLRDNPVPWNEASMGSEKATEEKILSRLLLSINETGSRPKRMGRRVFLWSAAAAVVVLVATVWYQQTRTVYYPQVLVATKAAQREKVVLPDGSEVLLNAGSRLQYPEQFGRDKREVTLLEGEAYFSVKADAKRPFIVQADSTRTTVLGTTFNVRAYHFIGEVTVTVSSGKVAVSATQELIVTPDQQVTYSKTKRDLQMKAVDADEVLGWIDGKLVFANETFGQVAGLLENKYNVKIVFDDPSLTRYHFTATFEATETLNDVLDALTLTKGLEYTATNNTIHIFQSKI</sequence>
<dbReference type="EMBL" id="CP107006">
    <property type="protein sequence ID" value="UYQ94173.1"/>
    <property type="molecule type" value="Genomic_DNA"/>
</dbReference>
<evidence type="ECO:0000259" key="3">
    <source>
        <dbReference type="Pfam" id="PF16344"/>
    </source>
</evidence>
<dbReference type="RefSeq" id="WP_244841708.1">
    <property type="nucleotide sequence ID" value="NZ_CP107006.1"/>
</dbReference>
<dbReference type="PANTHER" id="PTHR30273">
    <property type="entry name" value="PERIPLASMIC SIGNAL SENSOR AND SIGMA FACTOR ACTIVATOR FECR-RELATED"/>
    <property type="match status" value="1"/>
</dbReference>
<dbReference type="Gene3D" id="3.55.50.30">
    <property type="match status" value="1"/>
</dbReference>
<organism evidence="4 5">
    <name type="scientific">Chitinophaga horti</name>
    <dbReference type="NCBI Taxonomy" id="2920382"/>
    <lineage>
        <taxon>Bacteria</taxon>
        <taxon>Pseudomonadati</taxon>
        <taxon>Bacteroidota</taxon>
        <taxon>Chitinophagia</taxon>
        <taxon>Chitinophagales</taxon>
        <taxon>Chitinophagaceae</taxon>
        <taxon>Chitinophaga</taxon>
    </lineage>
</organism>
<gene>
    <name evidence="4" type="ORF">MKQ68_03590</name>
</gene>
<accession>A0ABY6J3D2</accession>
<evidence type="ECO:0000313" key="5">
    <source>
        <dbReference type="Proteomes" id="UP001162741"/>
    </source>
</evidence>
<proteinExistence type="predicted"/>
<dbReference type="Proteomes" id="UP001162741">
    <property type="component" value="Chromosome"/>
</dbReference>
<feature type="transmembrane region" description="Helical" evidence="1">
    <location>
        <begin position="64"/>
        <end position="82"/>
    </location>
</feature>